<dbReference type="IntAct" id="Q9VRI8">
    <property type="interactions" value="1"/>
</dbReference>
<evidence type="ECO:0000256" key="3">
    <source>
        <dbReference type="ARBA" id="ARBA00022692"/>
    </source>
</evidence>
<dbReference type="eggNOG" id="ENOG502T6V5">
    <property type="taxonomic scope" value="Eukaryota"/>
</dbReference>
<feature type="transmembrane region" description="Helical" evidence="8">
    <location>
        <begin position="531"/>
        <end position="556"/>
    </location>
</feature>
<dbReference type="Proteomes" id="UP000000803">
    <property type="component" value="Chromosome X"/>
</dbReference>
<evidence type="ECO:0000313" key="11">
    <source>
        <dbReference type="Proteomes" id="UP000000803"/>
    </source>
</evidence>
<keyword evidence="5 8" id="KW-0472">Membrane</keyword>
<dbReference type="RefSeq" id="NP_608456.1">
    <property type="nucleotide sequence ID" value="NM_134612.1"/>
</dbReference>
<reference evidence="9 11" key="7">
    <citation type="journal article" date="2007" name="Science">
        <title>The Release 5.1 annotation of Drosophila melanogaster heterochromatin.</title>
        <authorList>
            <person name="Smith C.D."/>
            <person name="Shu S."/>
            <person name="Mungall C.J."/>
            <person name="Karpen G.H."/>
        </authorList>
    </citation>
    <scope>NUCLEOTIDE SEQUENCE [LARGE SCALE GENOMIC DNA]</scope>
    <source>
        <strain evidence="11">Berkeley</strain>
    </source>
</reference>
<dbReference type="CTD" id="33126"/>
<reference evidence="9 11" key="10">
    <citation type="journal article" date="2015" name="G3 (Bethesda)">
        <title>Gene Model Annotations for Drosophila melanogaster: The Rule-Benders.</title>
        <authorList>
            <consortium name="FlyBase Consortium"/>
            <person name="Crosby M.A."/>
            <person name="Gramates L.S."/>
            <person name="Dos Santos G."/>
            <person name="Matthews B.B."/>
            <person name="St Pierre S.E."/>
            <person name="Zhou P."/>
            <person name="Schroeder A.J."/>
            <person name="Falls K."/>
            <person name="Emmert D.B."/>
            <person name="Russo S.M."/>
            <person name="Gelbart W.M."/>
            <person name="null"/>
        </authorList>
    </citation>
    <scope>NUCLEOTIDE SEQUENCE [LARGE SCALE GENOMIC DNA]</scope>
    <source>
        <strain evidence="11">Berkeley</strain>
    </source>
</reference>
<keyword evidence="2" id="KW-1003">Cell membrane</keyword>
<dbReference type="SUPFAM" id="SSF53850">
    <property type="entry name" value="Periplasmic binding protein-like II"/>
    <property type="match status" value="1"/>
</dbReference>
<reference evidence="9 11" key="8">
    <citation type="journal article" date="2007" name="Science">
        <title>Sequence finishing and mapping of Drosophila melanogaster heterochromatin.</title>
        <authorList>
            <person name="Hoskins R.A."/>
            <person name="Carlson J.W."/>
            <person name="Kennedy C."/>
            <person name="Acevedo D."/>
            <person name="Evans-Holm M."/>
            <person name="Frise E."/>
            <person name="Wan K.H."/>
            <person name="Park S."/>
            <person name="Mendez-Lago M."/>
            <person name="Rossi F."/>
            <person name="Villasante A."/>
            <person name="Dimitri P."/>
            <person name="Karpen G.H."/>
            <person name="Celniker S.E."/>
        </authorList>
    </citation>
    <scope>NUCLEOTIDE SEQUENCE [LARGE SCALE GENOMIC DNA]</scope>
    <source>
        <strain evidence="11">Berkeley</strain>
    </source>
</reference>
<keyword evidence="6 9" id="KW-0675">Receptor</keyword>
<dbReference type="PANTHER" id="PTHR42643">
    <property type="entry name" value="IONOTROPIC RECEPTOR 20A-RELATED"/>
    <property type="match status" value="1"/>
</dbReference>
<reference evidence="9 11" key="4">
    <citation type="journal article" date="2002" name="Genome Biol.">
        <title>The transposable elements of the Drosophila melanogaster euchromatin: a genomics perspective.</title>
        <authorList>
            <person name="Kaminker J.S."/>
            <person name="Bergman C.M."/>
            <person name="Kronmiller B."/>
            <person name="Carlson J."/>
            <person name="Svirskas R."/>
            <person name="Patel S."/>
            <person name="Frise E."/>
            <person name="Wheeler D.A."/>
            <person name="Lewis S.E."/>
            <person name="Rubin G.M."/>
            <person name="Ashburner M."/>
            <person name="Celniker S.E."/>
        </authorList>
    </citation>
    <scope>NUCLEOTIDE SEQUENCE [LARGE SCALE GENOMIC DNA]</scope>
    <source>
        <strain evidence="11">Berkeley</strain>
    </source>
</reference>
<dbReference type="OMA" id="HPQIVWQ"/>
<evidence type="ECO:0000256" key="7">
    <source>
        <dbReference type="ARBA" id="ARBA00023180"/>
    </source>
</evidence>
<dbReference type="OrthoDB" id="7845462at2759"/>
<reference evidence="9 11" key="3">
    <citation type="journal article" date="2002" name="Genome Biol.">
        <title>Annotation of the Drosophila melanogaster euchromatic genome: a systematic review.</title>
        <authorList>
            <person name="Misra S."/>
            <person name="Crosby M.A."/>
            <person name="Mungall C.J."/>
            <person name="Matthews B.B."/>
            <person name="Campbell K.S."/>
            <person name="Hradecky P."/>
            <person name="Huang Y."/>
            <person name="Kaminker J.S."/>
            <person name="Millburn G.H."/>
            <person name="Prochnik S.E."/>
            <person name="Smith C.D."/>
            <person name="Tupy J.L."/>
            <person name="Whitfied E.J."/>
            <person name="Bayraktaroglu L."/>
            <person name="Berman B.P."/>
            <person name="Bettencourt B.R."/>
            <person name="Celniker S.E."/>
            <person name="de Grey A.D."/>
            <person name="Drysdale R.A."/>
            <person name="Harris N.L."/>
            <person name="Richter J."/>
            <person name="Russo S."/>
            <person name="Schroeder A.J."/>
            <person name="Shu S.Q."/>
            <person name="Stapleton M."/>
            <person name="Yamada C."/>
            <person name="Ashburner M."/>
            <person name="Gelbart W.M."/>
            <person name="Rubin G.M."/>
            <person name="Lewis S.E."/>
        </authorList>
    </citation>
    <scope>GENOME REANNOTATION</scope>
    <source>
        <strain evidence="11">Berkeley</strain>
    </source>
</reference>
<dbReference type="PANTHER" id="PTHR42643:SF41">
    <property type="entry name" value="IONOTROPIC RECEPTOR 20A-RELATED"/>
    <property type="match status" value="1"/>
</dbReference>
<evidence type="ECO:0000256" key="1">
    <source>
        <dbReference type="ARBA" id="ARBA00004651"/>
    </source>
</evidence>
<dbReference type="PaxDb" id="7227-FBpp0076909"/>
<gene>
    <name evidence="9 10" type="primary">Ir20a</name>
    <name evidence="9" type="synonym">20a</name>
    <name evidence="9" type="synonym">Dmel\CG14584</name>
    <name evidence="9" type="synonym">DmelIR20a</name>
    <name evidence="9" type="synonym">IR20a</name>
    <name evidence="9 10" type="ORF">CG14584</name>
    <name evidence="9" type="ORF">Dmel_CG14584</name>
</gene>
<dbReference type="PhylomeDB" id="Q9VRI8"/>
<dbReference type="FunCoup" id="Q9VRI8">
    <property type="interactions" value="35"/>
</dbReference>
<evidence type="ECO:0000256" key="6">
    <source>
        <dbReference type="ARBA" id="ARBA00023170"/>
    </source>
</evidence>
<dbReference type="EMBL" id="AE014298">
    <property type="protein sequence ID" value="AAF50808.1"/>
    <property type="molecule type" value="Genomic_DNA"/>
</dbReference>
<evidence type="ECO:0000256" key="8">
    <source>
        <dbReference type="SAM" id="Phobius"/>
    </source>
</evidence>
<dbReference type="BioGRID-ORCS" id="33126">
    <property type="hits" value="0 hits in 1 CRISPR screen"/>
</dbReference>
<evidence type="ECO:0000256" key="2">
    <source>
        <dbReference type="ARBA" id="ARBA00022475"/>
    </source>
</evidence>
<dbReference type="GO" id="GO:0015276">
    <property type="term" value="F:ligand-gated monoatomic ion channel activity"/>
    <property type="evidence" value="ECO:0000255"/>
    <property type="project" value="FlyBase"/>
</dbReference>
<evidence type="ECO:0000313" key="9">
    <source>
        <dbReference type="EMBL" id="AAF50808.1"/>
    </source>
</evidence>
<reference evidence="9 11" key="11">
    <citation type="journal article" date="2015" name="Genome Res.">
        <title>The Release 6 reference sequence of the Drosophila melanogaster genome.</title>
        <authorList>
            <person name="Hoskins R.A."/>
            <person name="Carlson J.W."/>
            <person name="Wan K.H."/>
            <person name="Park S."/>
            <person name="Mendez I."/>
            <person name="Galle S.E."/>
            <person name="Booth B.W."/>
            <person name="Pfeiffer B.D."/>
            <person name="George R.A."/>
            <person name="Svirskas R."/>
            <person name="Krzywinski M."/>
            <person name="Schein J."/>
            <person name="Accardo M.C."/>
            <person name="Damia E."/>
            <person name="Messina G."/>
            <person name="Mendez-Lago M."/>
            <person name="de Pablos B."/>
            <person name="Demakova O.V."/>
            <person name="Andreyeva E.N."/>
            <person name="Boldyreva L.V."/>
            <person name="Marra M."/>
            <person name="Carvalho A.B."/>
            <person name="Dimitri P."/>
            <person name="Villasante A."/>
            <person name="Zhimulev I.F."/>
            <person name="Rubin G.M."/>
            <person name="Karpen G.H."/>
            <person name="Celniker S.E."/>
        </authorList>
    </citation>
    <scope>NUCLEOTIDE SEQUENCE [LARGE SCALE GENOMIC DNA]</scope>
    <source>
        <strain evidence="11">Berkeley</strain>
    </source>
</reference>
<dbReference type="FlyBase" id="FBgn0031181">
    <property type="gene designation" value="Ir20a"/>
</dbReference>
<dbReference type="UCSC" id="CG14584-RA">
    <property type="organism name" value="d. melanogaster"/>
</dbReference>
<name>Q9VRI8_DROME</name>
<evidence type="ECO:0000256" key="5">
    <source>
        <dbReference type="ARBA" id="ARBA00023136"/>
    </source>
</evidence>
<keyword evidence="4 8" id="KW-1133">Transmembrane helix</keyword>
<organism evidence="9 11">
    <name type="scientific">Drosophila melanogaster</name>
    <name type="common">Fruit fly</name>
    <dbReference type="NCBI Taxonomy" id="7227"/>
    <lineage>
        <taxon>Eukaryota</taxon>
        <taxon>Metazoa</taxon>
        <taxon>Ecdysozoa</taxon>
        <taxon>Arthropoda</taxon>
        <taxon>Hexapoda</taxon>
        <taxon>Insecta</taxon>
        <taxon>Pterygota</taxon>
        <taxon>Neoptera</taxon>
        <taxon>Endopterygota</taxon>
        <taxon>Diptera</taxon>
        <taxon>Brachycera</taxon>
        <taxon>Muscomorpha</taxon>
        <taxon>Ephydroidea</taxon>
        <taxon>Drosophilidae</taxon>
        <taxon>Drosophila</taxon>
        <taxon>Sophophora</taxon>
    </lineage>
</organism>
<dbReference type="GO" id="GO:0009593">
    <property type="term" value="P:detection of chemical stimulus"/>
    <property type="evidence" value="ECO:0000250"/>
    <property type="project" value="FlyBase"/>
</dbReference>
<reference evidence="9 11" key="6">
    <citation type="journal article" date="2005" name="PLoS Comput. Biol.">
        <title>Combined evidence annotation of transposable elements in genome sequences.</title>
        <authorList>
            <person name="Quesneville H."/>
            <person name="Bergman C.M."/>
            <person name="Andrieu O."/>
            <person name="Autard D."/>
            <person name="Nouaud D."/>
            <person name="Ashburner M."/>
            <person name="Anxolabehere D."/>
        </authorList>
    </citation>
    <scope>NUCLEOTIDE SEQUENCE [LARGE SCALE GENOMIC DNA]</scope>
    <source>
        <strain evidence="11">Berkeley</strain>
    </source>
</reference>
<feature type="transmembrane region" description="Helical" evidence="8">
    <location>
        <begin position="347"/>
        <end position="366"/>
    </location>
</feature>
<reference evidence="9 11" key="9">
    <citation type="journal article" date="2015" name="G3 (Bethesda)">
        <title>Gene Model Annotations for Drosophila melanogaster: Impact of High-Throughput Data.</title>
        <authorList>
            <consortium name="FlyBase Consortium"/>
            <person name="Matthews B.B."/>
            <person name="Dos Santos G."/>
            <person name="Crosby M.A."/>
            <person name="Emmert D.B."/>
            <person name="St Pierre S.E."/>
            <person name="Gramates L.S."/>
            <person name="Zhou P."/>
            <person name="Schroeder A.J."/>
            <person name="Falls K."/>
            <person name="Strelets V."/>
            <person name="Russo S.M."/>
            <person name="Gelbart W.M."/>
            <person name="null"/>
        </authorList>
    </citation>
    <scope>NUCLEOTIDE SEQUENCE [LARGE SCALE GENOMIC DNA]</scope>
    <source>
        <strain evidence="11">Berkeley</strain>
    </source>
</reference>
<dbReference type="GO" id="GO:0016020">
    <property type="term" value="C:membrane"/>
    <property type="evidence" value="ECO:0000255"/>
    <property type="project" value="FlyBase"/>
</dbReference>
<protein>
    <submittedName>
        <fullName evidence="9">Ionotropic receptor 20a</fullName>
    </submittedName>
</protein>
<sequence>MLASLNRSTGLSAELLDLYGLVVHFLLSGEHTTLVYFNPAGLDCSWGVLWQRNLTAHPQIVWQRNYSYPDLYYQFNAKLLVLACLPMDSRAAIQLEILANSLSHLRTVVRLLIEVAGPDQVTLARQYLSFCLRRSMLHVELYFRDYHHSLILYSFRAFPSFELVMRWISVGQGVKLFLHKLDDLRGHRLRVIPDLSPPNTFFYRDARGDNQVTGYLWDFLATFAGRLNAGLEVVRPSWRAGSASDSSYMLEYSAKGLIDVGLTTTLITKWNLWAIHQYTYPLLVSSWCTMLPVEKPLATPDLFGRIVCPTLAMTLLLIILVTWLVFRQLRCLTRLKNSRPARIVPHLLTLLLLTTCSAQLLSLLIFPPYHVRIASFEDLLRGDQKILGMRNEFYNFDGAFRARYAGVFYLIDDPNELYDLRNHFNTTWAYTMPYIKWLVIKTQQRHFSKPLFRWSKDLCFFDFMPTSVIVAPDSIYWESIKDFTFRIHQAGLMKHWIRKSFYDMIKAGKMSIKDYSDLETLKPLNIGDLEIVWRVCGAAIAVASAIFIMELLYFYINVFFNSL</sequence>
<dbReference type="KEGG" id="dme:Dmel_CG14584"/>
<evidence type="ECO:0000256" key="4">
    <source>
        <dbReference type="ARBA" id="ARBA00022989"/>
    </source>
</evidence>
<dbReference type="GO" id="GO:0005886">
    <property type="term" value="C:plasma membrane"/>
    <property type="evidence" value="ECO:0007669"/>
    <property type="project" value="UniProtKB-SubCell"/>
</dbReference>
<reference evidence="9 11" key="2">
    <citation type="journal article" date="2002" name="Genome Biol.">
        <title>Finishing a whole-genome shotgun: release 3 of the Drosophila melanogaster euchromatic genome sequence.</title>
        <authorList>
            <person name="Celniker S.E."/>
            <person name="Wheeler D.A."/>
            <person name="Kronmiller B."/>
            <person name="Carlson J.W."/>
            <person name="Halpern A."/>
            <person name="Patel S."/>
            <person name="Adams M."/>
            <person name="Champe M."/>
            <person name="Dugan S.P."/>
            <person name="Frise E."/>
            <person name="Hodgson A."/>
            <person name="George R.A."/>
            <person name="Hoskins R.A."/>
            <person name="Laverty T."/>
            <person name="Muzny D.M."/>
            <person name="Nelson C.R."/>
            <person name="Pacleb J.M."/>
            <person name="Park S."/>
            <person name="Pfeiffer B.D."/>
            <person name="Richards S."/>
            <person name="Sodergren E.J."/>
            <person name="Svirskas R."/>
            <person name="Tabor P.E."/>
            <person name="Wan K."/>
            <person name="Stapleton M."/>
            <person name="Sutton G.G."/>
            <person name="Venter C."/>
            <person name="Weinstock G."/>
            <person name="Scherer S.E."/>
            <person name="Myers E.W."/>
            <person name="Gibbs R.A."/>
            <person name="Rubin G.M."/>
        </authorList>
    </citation>
    <scope>NUCLEOTIDE SEQUENCE [LARGE SCALE GENOMIC DNA]</scope>
    <source>
        <strain evidence="11">Berkeley</strain>
    </source>
</reference>
<dbReference type="InParanoid" id="Q9VRI8"/>
<reference evidence="9 11" key="5">
    <citation type="journal article" date="2002" name="Genome Biol.">
        <title>Heterochromatic sequences in a Drosophila whole-genome shotgun assembly.</title>
        <authorList>
            <person name="Hoskins R.A."/>
            <person name="Smith C.D."/>
            <person name="Carlson J.W."/>
            <person name="Carvalho A.B."/>
            <person name="Halpern A."/>
            <person name="Kaminker J.S."/>
            <person name="Kennedy C."/>
            <person name="Mungall C.J."/>
            <person name="Sullivan B.A."/>
            <person name="Sutton G.G."/>
            <person name="Yasuhara J.C."/>
            <person name="Wakimoto B.T."/>
            <person name="Myers E.W."/>
            <person name="Celniker S.E."/>
            <person name="Rubin G.M."/>
            <person name="Karpen G.H."/>
        </authorList>
    </citation>
    <scope>NUCLEOTIDE SEQUENCE [LARGE SCALE GENOMIC DNA]</scope>
    <source>
        <strain evidence="11">Berkeley</strain>
    </source>
</reference>
<keyword evidence="7" id="KW-0325">Glycoprotein</keyword>
<accession>Q9VRI8</accession>
<proteinExistence type="predicted"/>
<feature type="transmembrane region" description="Helical" evidence="8">
    <location>
        <begin position="302"/>
        <end position="326"/>
    </location>
</feature>
<keyword evidence="11" id="KW-1185">Reference proteome</keyword>
<dbReference type="GeneID" id="33126"/>
<reference evidence="9 11" key="1">
    <citation type="journal article" date="2000" name="Science">
        <title>The genome sequence of Drosophila melanogaster.</title>
        <authorList>
            <person name="Adams M.D."/>
            <person name="Celniker S.E."/>
            <person name="Holt R.A."/>
            <person name="Evans C.A."/>
            <person name="Gocayne J.D."/>
            <person name="Amanatides P.G."/>
            <person name="Scherer S.E."/>
            <person name="Li P.W."/>
            <person name="Hoskins R.A."/>
            <person name="Galle R.F."/>
            <person name="George R.A."/>
            <person name="Lewis S.E."/>
            <person name="Richards S."/>
            <person name="Ashburner M."/>
            <person name="Henderson S.N."/>
            <person name="Sutton G.G."/>
            <person name="Wortman J.R."/>
            <person name="Yandell M.D."/>
            <person name="Zhang Q."/>
            <person name="Chen L.X."/>
            <person name="Brandon R.C."/>
            <person name="Rogers Y.H."/>
            <person name="Blazej R.G."/>
            <person name="Champe M."/>
            <person name="Pfeiffer B.D."/>
            <person name="Wan K.H."/>
            <person name="Doyle C."/>
            <person name="Baxter E.G."/>
            <person name="Helt G."/>
            <person name="Nelson C.R."/>
            <person name="Gabor G.L."/>
            <person name="Abril J.F."/>
            <person name="Agbayani A."/>
            <person name="An H.J."/>
            <person name="Andrews-Pfannkoch C."/>
            <person name="Baldwin D."/>
            <person name="Ballew R.M."/>
            <person name="Basu A."/>
            <person name="Baxendale J."/>
            <person name="Bayraktaroglu L."/>
            <person name="Beasley E.M."/>
            <person name="Beeson K.Y."/>
            <person name="Benos P.V."/>
            <person name="Berman B.P."/>
            <person name="Bhandari D."/>
            <person name="Bolshakov S."/>
            <person name="Borkova D."/>
            <person name="Botchan M.R."/>
            <person name="Bouck J."/>
            <person name="Brokstein P."/>
            <person name="Brottier P."/>
            <person name="Burtis K.C."/>
            <person name="Busam D.A."/>
            <person name="Butler H."/>
            <person name="Cadieu E."/>
            <person name="Center A."/>
            <person name="Chandra I."/>
            <person name="Cherry J.M."/>
            <person name="Cawley S."/>
            <person name="Dahlke C."/>
            <person name="Davenport L.B."/>
            <person name="Davies P."/>
            <person name="de Pablos B."/>
            <person name="Delcher A."/>
            <person name="Deng Z."/>
            <person name="Mays A.D."/>
            <person name="Dew I."/>
            <person name="Dietz S.M."/>
            <person name="Dodson K."/>
            <person name="Doup L.E."/>
            <person name="Downes M."/>
            <person name="Dugan-Rocha S."/>
            <person name="Dunkov B.C."/>
            <person name="Dunn P."/>
            <person name="Durbin K.J."/>
            <person name="Evangelista C.C."/>
            <person name="Ferraz C."/>
            <person name="Ferriera S."/>
            <person name="Fleischmann W."/>
            <person name="Fosler C."/>
            <person name="Gabrielian A.E."/>
            <person name="Garg N.S."/>
            <person name="Gelbart W.M."/>
            <person name="Glasser K."/>
            <person name="Glodek A."/>
            <person name="Gong F."/>
            <person name="Gorrell J.H."/>
            <person name="Gu Z."/>
            <person name="Guan P."/>
            <person name="Harris M."/>
            <person name="Harris N.L."/>
            <person name="Harvey D."/>
            <person name="Heiman T.J."/>
            <person name="Hernandez J.R."/>
            <person name="Houck J."/>
            <person name="Hostin D."/>
            <person name="Houston K.A."/>
            <person name="Howland T.J."/>
            <person name="Wei M.H."/>
            <person name="Ibegwam C."/>
            <person name="Jalali M."/>
            <person name="Kalush F."/>
            <person name="Karpen G.H."/>
            <person name="Ke Z."/>
            <person name="Kennison J.A."/>
            <person name="Ketchum K.A."/>
            <person name="Kimmel B.E."/>
            <person name="Kodira C.D."/>
            <person name="Kraft C."/>
            <person name="Kravitz S."/>
            <person name="Kulp D."/>
            <person name="Lai Z."/>
            <person name="Lasko P."/>
            <person name="Lei Y."/>
            <person name="Levitsky A.A."/>
            <person name="Li J."/>
            <person name="Li Z."/>
            <person name="Liang Y."/>
            <person name="Lin X."/>
            <person name="Liu X."/>
            <person name="Mattei B."/>
            <person name="McIntosh T.C."/>
            <person name="McLeod M.P."/>
            <person name="McPherson D."/>
            <person name="Merkulov G."/>
            <person name="Milshina N.V."/>
            <person name="Mobarry C."/>
            <person name="Morris J."/>
            <person name="Moshrefi A."/>
            <person name="Mount S.M."/>
            <person name="Moy M."/>
            <person name="Murphy B."/>
            <person name="Murphy L."/>
            <person name="Muzny D.M."/>
            <person name="Nelson D.L."/>
            <person name="Nelson D.R."/>
            <person name="Nelson K.A."/>
            <person name="Nixon K."/>
            <person name="Nusskern D.R."/>
            <person name="Pacleb J.M."/>
            <person name="Palazzolo M."/>
            <person name="Pittman G.S."/>
            <person name="Pan S."/>
            <person name="Pollard J."/>
            <person name="Puri V."/>
            <person name="Reese M.G."/>
            <person name="Reinert K."/>
            <person name="Remington K."/>
            <person name="Saunders R.D."/>
            <person name="Scheeler F."/>
            <person name="Shen H."/>
            <person name="Shue B.C."/>
            <person name="Siden-Kiamos I."/>
            <person name="Simpson M."/>
            <person name="Skupski M.P."/>
            <person name="Smith T."/>
            <person name="Spier E."/>
            <person name="Spradling A.C."/>
            <person name="Stapleton M."/>
            <person name="Strong R."/>
            <person name="Sun E."/>
            <person name="Svirskas R."/>
            <person name="Tector C."/>
            <person name="Turner R."/>
            <person name="Venter E."/>
            <person name="Wang A.H."/>
            <person name="Wang X."/>
            <person name="Wang Z.Y."/>
            <person name="Wassarman D.A."/>
            <person name="Weinstock G.M."/>
            <person name="Weissenbach J."/>
            <person name="Williams S.M."/>
            <person name="WoodageT"/>
            <person name="Worley K.C."/>
            <person name="Wu D."/>
            <person name="Yang S."/>
            <person name="Yao Q.A."/>
            <person name="Ye J."/>
            <person name="Yeh R.F."/>
            <person name="Zaveri J.S."/>
            <person name="Zhan M."/>
            <person name="Zhang G."/>
            <person name="Zhao Q."/>
            <person name="Zheng L."/>
            <person name="Zheng X.H."/>
            <person name="Zhong F.N."/>
            <person name="Zhong W."/>
            <person name="Zhou X."/>
            <person name="Zhu S."/>
            <person name="Zhu X."/>
            <person name="Smith H.O."/>
            <person name="Gibbs R.A."/>
            <person name="Myers E.W."/>
            <person name="Rubin G.M."/>
            <person name="Venter J.C."/>
        </authorList>
    </citation>
    <scope>NUCLEOTIDE SEQUENCE [LARGE SCALE GENOMIC DNA]</scope>
    <source>
        <strain evidence="11">Berkeley</strain>
    </source>
</reference>
<dbReference type="AlphaFoldDB" id="Q9VRI8"/>
<dbReference type="HOGENOM" id="CLU_021814_2_0_1"/>
<dbReference type="InterPro" id="IPR052192">
    <property type="entry name" value="Insect_Ionotropic_Sensory_Rcpt"/>
</dbReference>
<dbReference type="AGR" id="FB:FBgn0031181"/>
<comment type="subcellular location">
    <subcellularLocation>
        <location evidence="1">Cell membrane</location>
        <topology evidence="1">Multi-pass membrane protein</topology>
    </subcellularLocation>
</comment>
<keyword evidence="3 8" id="KW-0812">Transmembrane</keyword>
<evidence type="ECO:0000313" key="10">
    <source>
        <dbReference type="FlyBase" id="FBgn0031181"/>
    </source>
</evidence>
<dbReference type="STRING" id="7227.FBpp0076909"/>
<dbReference type="VEuPathDB" id="VectorBase:FBgn0031181"/>